<evidence type="ECO:0000259" key="1">
    <source>
        <dbReference type="PROSITE" id="PS51462"/>
    </source>
</evidence>
<protein>
    <recommendedName>
        <fullName evidence="1">Nudix hydrolase domain-containing protein</fullName>
    </recommendedName>
</protein>
<sequence>MTEVENQFEKINSVKVIIENKEGKILLIQESADDAWMPLHWGLPGGRPQVKESLYNTLKRKVQEEVGIEIEPLGFYKIEEVLHDDKTVMMYIAIARMIFGQEVKGKINAYKWVGIEDVENMYTSEFTAFYAKKLILDYLSGNREFLPFDIVETQQYYDLDQDPEFQKWLESGKKKS</sequence>
<dbReference type="InterPro" id="IPR000086">
    <property type="entry name" value="NUDIX_hydrolase_dom"/>
</dbReference>
<feature type="domain" description="Nudix hydrolase" evidence="1">
    <location>
        <begin position="9"/>
        <end position="136"/>
    </location>
</feature>
<dbReference type="CDD" id="cd02883">
    <property type="entry name" value="NUDIX_Hydrolase"/>
    <property type="match status" value="1"/>
</dbReference>
<evidence type="ECO:0000313" key="2">
    <source>
        <dbReference type="EMBL" id="OGM33911.1"/>
    </source>
</evidence>
<name>A0A1F7Z308_9BACT</name>
<dbReference type="Proteomes" id="UP000177169">
    <property type="component" value="Unassembled WGS sequence"/>
</dbReference>
<dbReference type="InterPro" id="IPR015797">
    <property type="entry name" value="NUDIX_hydrolase-like_dom_sf"/>
</dbReference>
<dbReference type="PROSITE" id="PS51462">
    <property type="entry name" value="NUDIX"/>
    <property type="match status" value="1"/>
</dbReference>
<dbReference type="SUPFAM" id="SSF55811">
    <property type="entry name" value="Nudix"/>
    <property type="match status" value="1"/>
</dbReference>
<reference evidence="2 3" key="1">
    <citation type="journal article" date="2016" name="Nat. Commun.">
        <title>Thousands of microbial genomes shed light on interconnected biogeochemical processes in an aquifer system.</title>
        <authorList>
            <person name="Anantharaman K."/>
            <person name="Brown C.T."/>
            <person name="Hug L.A."/>
            <person name="Sharon I."/>
            <person name="Castelle C.J."/>
            <person name="Probst A.J."/>
            <person name="Thomas B.C."/>
            <person name="Singh A."/>
            <person name="Wilkins M.J."/>
            <person name="Karaoz U."/>
            <person name="Brodie E.L."/>
            <person name="Williams K.H."/>
            <person name="Hubbard S.S."/>
            <person name="Banfield J.F."/>
        </authorList>
    </citation>
    <scope>NUCLEOTIDE SEQUENCE [LARGE SCALE GENOMIC DNA]</scope>
</reference>
<gene>
    <name evidence="2" type="ORF">A3D01_05825</name>
</gene>
<accession>A0A1F7Z308</accession>
<dbReference type="STRING" id="1802505.A3D01_05825"/>
<dbReference type="Gene3D" id="3.90.79.10">
    <property type="entry name" value="Nucleoside Triphosphate Pyrophosphohydrolase"/>
    <property type="match status" value="1"/>
</dbReference>
<organism evidence="2 3">
    <name type="scientific">Candidatus Woesebacteria bacterium RIFCSPHIGHO2_02_FULL_39_13</name>
    <dbReference type="NCBI Taxonomy" id="1802505"/>
    <lineage>
        <taxon>Bacteria</taxon>
        <taxon>Candidatus Woeseibacteriota</taxon>
    </lineage>
</organism>
<evidence type="ECO:0000313" key="3">
    <source>
        <dbReference type="Proteomes" id="UP000177169"/>
    </source>
</evidence>
<proteinExistence type="predicted"/>
<dbReference type="Pfam" id="PF00293">
    <property type="entry name" value="NUDIX"/>
    <property type="match status" value="1"/>
</dbReference>
<dbReference type="EMBL" id="MGGR01000011">
    <property type="protein sequence ID" value="OGM33911.1"/>
    <property type="molecule type" value="Genomic_DNA"/>
</dbReference>
<comment type="caution">
    <text evidence="2">The sequence shown here is derived from an EMBL/GenBank/DDBJ whole genome shotgun (WGS) entry which is preliminary data.</text>
</comment>
<dbReference type="PANTHER" id="PTHR43736:SF1">
    <property type="entry name" value="DIHYDRONEOPTERIN TRIPHOSPHATE DIPHOSPHATASE"/>
    <property type="match status" value="1"/>
</dbReference>
<dbReference type="PANTHER" id="PTHR43736">
    <property type="entry name" value="ADP-RIBOSE PYROPHOSPHATASE"/>
    <property type="match status" value="1"/>
</dbReference>
<dbReference type="AlphaFoldDB" id="A0A1F7Z308"/>